<feature type="binding site" evidence="11">
    <location>
        <position position="248"/>
    </location>
    <ligand>
        <name>substrate</name>
    </ligand>
</feature>
<evidence type="ECO:0000313" key="13">
    <source>
        <dbReference type="EMBL" id="MBC8316817.1"/>
    </source>
</evidence>
<feature type="binding site" evidence="11">
    <location>
        <position position="284"/>
    </location>
    <ligand>
        <name>substrate</name>
    </ligand>
</feature>
<evidence type="ECO:0000256" key="4">
    <source>
        <dbReference type="ARBA" id="ARBA00022793"/>
    </source>
</evidence>
<dbReference type="InterPro" id="IPR022643">
    <property type="entry name" value="De-COase2_C"/>
</dbReference>
<keyword evidence="6" id="KW-0745">Spermidine biosynthesis</keyword>
<name>A0A8J6NCR4_9BACT</name>
<evidence type="ECO:0000313" key="14">
    <source>
        <dbReference type="Proteomes" id="UP000614424"/>
    </source>
</evidence>
<evidence type="ECO:0000256" key="1">
    <source>
        <dbReference type="ARBA" id="ARBA00001933"/>
    </source>
</evidence>
<gene>
    <name evidence="13" type="primary">nspC</name>
    <name evidence="13" type="ORF">H8E41_02860</name>
</gene>
<comment type="caution">
    <text evidence="13">The sequence shown here is derived from an EMBL/GenBank/DDBJ whole genome shotgun (WGS) entry which is preliminary data.</text>
</comment>
<dbReference type="SUPFAM" id="SSF51419">
    <property type="entry name" value="PLP-binding barrel"/>
    <property type="match status" value="1"/>
</dbReference>
<comment type="catalytic activity">
    <reaction evidence="10">
        <text>carboxynorspermidine + H(+) = norspermidine + CO2</text>
        <dbReference type="Rhea" id="RHEA:34099"/>
        <dbReference type="ChEBI" id="CHEBI:15378"/>
        <dbReference type="ChEBI" id="CHEBI:16526"/>
        <dbReference type="ChEBI" id="CHEBI:57920"/>
        <dbReference type="ChEBI" id="CHEBI:65070"/>
        <dbReference type="EC" id="4.1.1.96"/>
    </reaction>
</comment>
<comment type="cofactor">
    <cofactor evidence="1">
        <name>pyridoxal 5'-phosphate</name>
        <dbReference type="ChEBI" id="CHEBI:597326"/>
    </cofactor>
</comment>
<evidence type="ECO:0000256" key="7">
    <source>
        <dbReference type="ARBA" id="ARBA00023239"/>
    </source>
</evidence>
<dbReference type="InterPro" id="IPR005730">
    <property type="entry name" value="Nsp_de-COase"/>
</dbReference>
<accession>A0A8J6NCR4</accession>
<keyword evidence="5" id="KW-0663">Pyridoxal phosphate</keyword>
<evidence type="ECO:0000256" key="11">
    <source>
        <dbReference type="PIRSR" id="PIRSR038941-1"/>
    </source>
</evidence>
<keyword evidence="4" id="KW-0210">Decarboxylase</keyword>
<evidence type="ECO:0000256" key="8">
    <source>
        <dbReference type="ARBA" id="ARBA00025802"/>
    </source>
</evidence>
<dbReference type="SUPFAM" id="SSF50621">
    <property type="entry name" value="Alanine racemase C-terminal domain-like"/>
    <property type="match status" value="1"/>
</dbReference>
<proteinExistence type="inferred from homology"/>
<dbReference type="EMBL" id="JACNJZ010000056">
    <property type="protein sequence ID" value="MBC8316817.1"/>
    <property type="molecule type" value="Genomic_DNA"/>
</dbReference>
<dbReference type="NCBIfam" id="TIGR01047">
    <property type="entry name" value="nspC"/>
    <property type="match status" value="1"/>
</dbReference>
<evidence type="ECO:0000256" key="9">
    <source>
        <dbReference type="ARBA" id="ARBA00047351"/>
    </source>
</evidence>
<dbReference type="GO" id="GO:0009089">
    <property type="term" value="P:lysine biosynthetic process via diaminopimelate"/>
    <property type="evidence" value="ECO:0007669"/>
    <property type="project" value="TreeGrafter"/>
</dbReference>
<dbReference type="PIRSF" id="PIRSF038941">
    <property type="entry name" value="NspC"/>
    <property type="match status" value="1"/>
</dbReference>
<comment type="catalytic activity">
    <reaction evidence="9">
        <text>carboxyspermidine + H(+) = spermidine + CO2</text>
        <dbReference type="Rhea" id="RHEA:34095"/>
        <dbReference type="ChEBI" id="CHEBI:15378"/>
        <dbReference type="ChEBI" id="CHEBI:16526"/>
        <dbReference type="ChEBI" id="CHEBI:57834"/>
        <dbReference type="ChEBI" id="CHEBI:65072"/>
        <dbReference type="EC" id="4.1.1.96"/>
    </reaction>
</comment>
<dbReference type="Pfam" id="PF00278">
    <property type="entry name" value="Orn_DAP_Arg_deC"/>
    <property type="match status" value="1"/>
</dbReference>
<dbReference type="FunFam" id="3.20.20.10:FF:000012">
    <property type="entry name" value="Carboxynorspermidine/carboxyspermidine decarboxylase"/>
    <property type="match status" value="1"/>
</dbReference>
<evidence type="ECO:0000256" key="5">
    <source>
        <dbReference type="ARBA" id="ARBA00022898"/>
    </source>
</evidence>
<feature type="domain" description="Orn/DAP/Arg decarboxylase 2 C-terminal" evidence="12">
    <location>
        <begin position="149"/>
        <end position="340"/>
    </location>
</feature>
<sequence length="383" mass="42797">MLDGDTVTIDLNTVPTPCFIVDQQALERNLAILDQVQQKTTAKILLALKGFAMFSTFPILNRVLAGTCASSIDEALLGREEFGGEVHTFSPAYSEETLRKILEVSNHVVFNSFSQWQKFKPLCQSYSSRVKFGLRINPEHSETKTAMYDPCRPDSRLGIRIADFKEKDLTGISGLHFHTLCEQDSFALERTLKAVETKFGEYFPAMDWVNFGGGHHITRPDYDVGHLCSLINGFKEKYDVNIYLEPGEAVALNAGIFVTTVLDINHQGVDLAILDASASTHLPDILEMPYRPDIVGSGEPWQKKYTYRFGGVSCLAGDLIGDYSFDTPLSIGDKLVFTDMAHYTMVKTTTFNGVRLPSIALCNKGDIKIIREFGYEDFKNRLS</sequence>
<keyword evidence="7 13" id="KW-0456">Lyase</keyword>
<dbReference type="CDD" id="cd06829">
    <property type="entry name" value="PLPDE_III_CANSDC"/>
    <property type="match status" value="1"/>
</dbReference>
<dbReference type="Gene3D" id="3.20.20.10">
    <property type="entry name" value="Alanine racemase"/>
    <property type="match status" value="1"/>
</dbReference>
<dbReference type="PANTHER" id="PTHR43727">
    <property type="entry name" value="DIAMINOPIMELATE DECARBOXYLASE"/>
    <property type="match status" value="1"/>
</dbReference>
<evidence type="ECO:0000259" key="12">
    <source>
        <dbReference type="Pfam" id="PF00278"/>
    </source>
</evidence>
<evidence type="ECO:0000256" key="6">
    <source>
        <dbReference type="ARBA" id="ARBA00023066"/>
    </source>
</evidence>
<organism evidence="13 14">
    <name type="scientific">Candidatus Desulfobia pelagia</name>
    <dbReference type="NCBI Taxonomy" id="2841692"/>
    <lineage>
        <taxon>Bacteria</taxon>
        <taxon>Pseudomonadati</taxon>
        <taxon>Thermodesulfobacteriota</taxon>
        <taxon>Desulfobulbia</taxon>
        <taxon>Desulfobulbales</taxon>
        <taxon>Desulfobulbaceae</taxon>
        <taxon>Candidatus Desulfobia</taxon>
    </lineage>
</organism>
<dbReference type="InterPro" id="IPR009006">
    <property type="entry name" value="Ala_racemase/Decarboxylase_C"/>
</dbReference>
<dbReference type="GO" id="GO:0008836">
    <property type="term" value="F:diaminopimelate decarboxylase activity"/>
    <property type="evidence" value="ECO:0007669"/>
    <property type="project" value="TreeGrafter"/>
</dbReference>
<dbReference type="GO" id="GO:0008295">
    <property type="term" value="P:spermidine biosynthetic process"/>
    <property type="evidence" value="ECO:0007669"/>
    <property type="project" value="UniProtKB-KW"/>
</dbReference>
<reference evidence="13 14" key="1">
    <citation type="submission" date="2020-08" db="EMBL/GenBank/DDBJ databases">
        <title>Bridging the membrane lipid divide: bacteria of the FCB group superphylum have the potential to synthesize archaeal ether lipids.</title>
        <authorList>
            <person name="Villanueva L."/>
            <person name="Von Meijenfeldt F.A.B."/>
            <person name="Westbye A.B."/>
            <person name="Yadav S."/>
            <person name="Hopmans E.C."/>
            <person name="Dutilh B.E."/>
            <person name="Sinninghe Damste J.S."/>
        </authorList>
    </citation>
    <scope>NUCLEOTIDE SEQUENCE [LARGE SCALE GENOMIC DNA]</scope>
    <source>
        <strain evidence="13">NIOZ-UU47</strain>
    </source>
</reference>
<protein>
    <recommendedName>
        <fullName evidence="3">Carboxynorspermidine/carboxyspermidine decarboxylase</fullName>
        <ecNumber evidence="2">4.1.1.96</ecNumber>
    </recommendedName>
</protein>
<comment type="similarity">
    <text evidence="8">Belongs to the Orn/Lys/Arg decarboxylase class-II family. NspC subfamily.</text>
</comment>
<evidence type="ECO:0000256" key="3">
    <source>
        <dbReference type="ARBA" id="ARBA00013633"/>
    </source>
</evidence>
<dbReference type="EC" id="4.1.1.96" evidence="2"/>
<dbReference type="Proteomes" id="UP000614424">
    <property type="component" value="Unassembled WGS sequence"/>
</dbReference>
<dbReference type="InterPro" id="IPR029066">
    <property type="entry name" value="PLP-binding_barrel"/>
</dbReference>
<dbReference type="GO" id="GO:0045312">
    <property type="term" value="P:nor-spermidine biosynthetic process"/>
    <property type="evidence" value="ECO:0007669"/>
    <property type="project" value="InterPro"/>
</dbReference>
<dbReference type="PANTHER" id="PTHR43727:SF1">
    <property type="entry name" value="CARBOXYNORSPERMIDINE_CARBOXYSPERMIDINE DECARBOXYLASE"/>
    <property type="match status" value="1"/>
</dbReference>
<evidence type="ECO:0000256" key="10">
    <source>
        <dbReference type="ARBA" id="ARBA00047389"/>
    </source>
</evidence>
<evidence type="ECO:0000256" key="2">
    <source>
        <dbReference type="ARBA" id="ARBA00012259"/>
    </source>
</evidence>
<dbReference type="Gene3D" id="2.40.37.10">
    <property type="entry name" value="Lyase, Ornithine Decarboxylase, Chain A, domain 1"/>
    <property type="match status" value="1"/>
</dbReference>
<dbReference type="AlphaFoldDB" id="A0A8J6NCR4"/>